<dbReference type="InterPro" id="IPR058627">
    <property type="entry name" value="MdtA-like_C"/>
</dbReference>
<dbReference type="PANTHER" id="PTHR30469">
    <property type="entry name" value="MULTIDRUG RESISTANCE PROTEIN MDTA"/>
    <property type="match status" value="1"/>
</dbReference>
<name>A0A4U0YTS6_9RHOB</name>
<dbReference type="GO" id="GO:1990281">
    <property type="term" value="C:efflux pump complex"/>
    <property type="evidence" value="ECO:0007669"/>
    <property type="project" value="TreeGrafter"/>
</dbReference>
<feature type="domain" description="Multidrug resistance protein MdtA-like C-terminal permuted SH3" evidence="3">
    <location>
        <begin position="157"/>
        <end position="207"/>
    </location>
</feature>
<dbReference type="GO" id="GO:0015562">
    <property type="term" value="F:efflux transmembrane transporter activity"/>
    <property type="evidence" value="ECO:0007669"/>
    <property type="project" value="TreeGrafter"/>
</dbReference>
<protein>
    <submittedName>
        <fullName evidence="4">Efflux RND transporter periplasmic adaptor subunit</fullName>
    </submittedName>
</protein>
<dbReference type="Gene3D" id="2.40.30.170">
    <property type="match status" value="1"/>
</dbReference>
<evidence type="ECO:0000259" key="3">
    <source>
        <dbReference type="Pfam" id="PF25967"/>
    </source>
</evidence>
<feature type="domain" description="CusB-like beta-barrel" evidence="2">
    <location>
        <begin position="71"/>
        <end position="143"/>
    </location>
</feature>
<comment type="caution">
    <text evidence="4">The sequence shown here is derived from an EMBL/GenBank/DDBJ whole genome shotgun (WGS) entry which is preliminary data.</text>
</comment>
<dbReference type="PANTHER" id="PTHR30469:SF13">
    <property type="entry name" value="HAE1 FAMILY EFFLUX PUMP MFP COMPONENT"/>
    <property type="match status" value="1"/>
</dbReference>
<dbReference type="Proteomes" id="UP000306340">
    <property type="component" value="Unassembled WGS sequence"/>
</dbReference>
<proteinExistence type="inferred from homology"/>
<dbReference type="Gene3D" id="1.10.287.470">
    <property type="entry name" value="Helix hairpin bin"/>
    <property type="match status" value="1"/>
</dbReference>
<reference evidence="4 5" key="1">
    <citation type="submission" date="2019-04" db="EMBL/GenBank/DDBJ databases">
        <title>Crypto-aerobic microbial life in anoxic (sulfidic) marine sediments.</title>
        <authorList>
            <person name="Bhattacharya S."/>
            <person name="Roy C."/>
            <person name="Mondal N."/>
            <person name="Sarkar J."/>
            <person name="Mandal S."/>
            <person name="Rameez M.J."/>
            <person name="Ghosh W."/>
        </authorList>
    </citation>
    <scope>NUCLEOTIDE SEQUENCE [LARGE SCALE GENOMIC DNA]</scope>
    <source>
        <strain evidence="4 5">SBBC</strain>
    </source>
</reference>
<dbReference type="Gene3D" id="2.40.420.20">
    <property type="match status" value="1"/>
</dbReference>
<evidence type="ECO:0000256" key="1">
    <source>
        <dbReference type="ARBA" id="ARBA00009477"/>
    </source>
</evidence>
<dbReference type="InterPro" id="IPR006143">
    <property type="entry name" value="RND_pump_MFP"/>
</dbReference>
<dbReference type="Pfam" id="PF25954">
    <property type="entry name" value="Beta-barrel_RND_2"/>
    <property type="match status" value="1"/>
</dbReference>
<dbReference type="FunFam" id="2.40.30.170:FF:000010">
    <property type="entry name" value="Efflux RND transporter periplasmic adaptor subunit"/>
    <property type="match status" value="1"/>
</dbReference>
<comment type="similarity">
    <text evidence="1">Belongs to the membrane fusion protein (MFP) (TC 8.A.1) family.</text>
</comment>
<dbReference type="Gene3D" id="2.40.50.100">
    <property type="match status" value="1"/>
</dbReference>
<dbReference type="RefSeq" id="WP_136793831.1">
    <property type="nucleotide sequence ID" value="NZ_SWAU01000220.1"/>
</dbReference>
<sequence>SGAVTDLQRQDAELALRTAELALRQAEFDLAEHRITAPVAGSVGLLAVEEGDQVNPGDEITQIDDRSSVIVNFRVPERVVGSLRIGAPVSATPLAVGGVEAEGRISAIDNRVDVSSRSLRVQAAIPNAEDRLRSGMAFSITLRLEGETHPAVDPLSVQWGSDGAFVWIARDGKASQLPVSILQRNSDSVLVRAEFLPGDQVVIEGVQALRPNIDVAPITRSAAPGAEPSSPKT</sequence>
<evidence type="ECO:0000313" key="5">
    <source>
        <dbReference type="Proteomes" id="UP000306340"/>
    </source>
</evidence>
<dbReference type="Pfam" id="PF25967">
    <property type="entry name" value="RND-MFP_C"/>
    <property type="match status" value="1"/>
</dbReference>
<feature type="non-terminal residue" evidence="4">
    <location>
        <position position="1"/>
    </location>
</feature>
<gene>
    <name evidence="4" type="ORF">FAZ78_18275</name>
</gene>
<organism evidence="4 5">
    <name type="scientific">Cereibacter changlensis</name>
    <dbReference type="NCBI Taxonomy" id="402884"/>
    <lineage>
        <taxon>Bacteria</taxon>
        <taxon>Pseudomonadati</taxon>
        <taxon>Pseudomonadota</taxon>
        <taxon>Alphaproteobacteria</taxon>
        <taxon>Rhodobacterales</taxon>
        <taxon>Paracoccaceae</taxon>
        <taxon>Cereibacter</taxon>
    </lineage>
</organism>
<dbReference type="SUPFAM" id="SSF111369">
    <property type="entry name" value="HlyD-like secretion proteins"/>
    <property type="match status" value="1"/>
</dbReference>
<evidence type="ECO:0000313" key="4">
    <source>
        <dbReference type="EMBL" id="TKA95165.1"/>
    </source>
</evidence>
<dbReference type="AlphaFoldDB" id="A0A4U0YTS6"/>
<dbReference type="EMBL" id="SWAU01000220">
    <property type="protein sequence ID" value="TKA95165.1"/>
    <property type="molecule type" value="Genomic_DNA"/>
</dbReference>
<accession>A0A4U0YTS6</accession>
<dbReference type="NCBIfam" id="TIGR01730">
    <property type="entry name" value="RND_mfp"/>
    <property type="match status" value="1"/>
</dbReference>
<dbReference type="InterPro" id="IPR058792">
    <property type="entry name" value="Beta-barrel_RND_2"/>
</dbReference>
<evidence type="ECO:0000259" key="2">
    <source>
        <dbReference type="Pfam" id="PF25954"/>
    </source>
</evidence>